<dbReference type="PRINTS" id="PR00111">
    <property type="entry name" value="ABHYDROLASE"/>
</dbReference>
<comment type="caution">
    <text evidence="3">The sequence shown here is derived from an EMBL/GenBank/DDBJ whole genome shotgun (WGS) entry which is preliminary data.</text>
</comment>
<organism evidence="3 4">
    <name type="scientific">Pseudoduganella ginsengisoli</name>
    <dbReference type="NCBI Taxonomy" id="1462440"/>
    <lineage>
        <taxon>Bacteria</taxon>
        <taxon>Pseudomonadati</taxon>
        <taxon>Pseudomonadota</taxon>
        <taxon>Betaproteobacteria</taxon>
        <taxon>Burkholderiales</taxon>
        <taxon>Oxalobacteraceae</taxon>
        <taxon>Telluria group</taxon>
        <taxon>Pseudoduganella</taxon>
    </lineage>
</organism>
<evidence type="ECO:0000313" key="3">
    <source>
        <dbReference type="EMBL" id="MTW01623.1"/>
    </source>
</evidence>
<dbReference type="Gene3D" id="3.40.50.1820">
    <property type="entry name" value="alpha/beta hydrolase"/>
    <property type="match status" value="1"/>
</dbReference>
<dbReference type="InterPro" id="IPR000639">
    <property type="entry name" value="Epox_hydrolase-like"/>
</dbReference>
<evidence type="ECO:0000313" key="4">
    <source>
        <dbReference type="Proteomes" id="UP000484015"/>
    </source>
</evidence>
<dbReference type="GO" id="GO:0016787">
    <property type="term" value="F:hydrolase activity"/>
    <property type="evidence" value="ECO:0007669"/>
    <property type="project" value="UniProtKB-KW"/>
</dbReference>
<keyword evidence="4" id="KW-1185">Reference proteome</keyword>
<sequence length="275" mass="30275">MTSDSPIPVGRHVQLRSGLTVHYHEAGSGGLPVVFLHGSGPGASGYSNFKHNYPVFAAHGHRVIVPDLPGYGLSSKPADAEYVLDYFVGALRELLQELDIRRCILIGNSLGGAIAIKYALDYPSDVARLVLMAPGGVEERDTYFAMEGIQQMVKLFAGRQLDDANMRGLMSLLVADPAHITDELIAERLPVADSQPTTVLSTMRVPNMTERLHELACPVLAFWGTGDRFNPVSGAHKLLDHCPEARCLLINRCGHWVMVEHRELFNRECLAFFEE</sequence>
<proteinExistence type="predicted"/>
<protein>
    <submittedName>
        <fullName evidence="3">Alpha/beta fold hydrolase</fullName>
    </submittedName>
</protein>
<dbReference type="RefSeq" id="WP_155438006.1">
    <property type="nucleotide sequence ID" value="NZ_WNLA01000002.1"/>
</dbReference>
<dbReference type="SUPFAM" id="SSF53474">
    <property type="entry name" value="alpha/beta-Hydrolases"/>
    <property type="match status" value="1"/>
</dbReference>
<evidence type="ECO:0000259" key="2">
    <source>
        <dbReference type="Pfam" id="PF00561"/>
    </source>
</evidence>
<feature type="domain" description="AB hydrolase-1" evidence="2">
    <location>
        <begin position="32"/>
        <end position="261"/>
    </location>
</feature>
<accession>A0A6L6PVQ0</accession>
<dbReference type="Pfam" id="PF00561">
    <property type="entry name" value="Abhydrolase_1"/>
    <property type="match status" value="1"/>
</dbReference>
<dbReference type="PANTHER" id="PTHR43798:SF31">
    <property type="entry name" value="AB HYDROLASE SUPERFAMILY PROTEIN YCLE"/>
    <property type="match status" value="1"/>
</dbReference>
<dbReference type="Proteomes" id="UP000484015">
    <property type="component" value="Unassembled WGS sequence"/>
</dbReference>
<dbReference type="PRINTS" id="PR00412">
    <property type="entry name" value="EPOXHYDRLASE"/>
</dbReference>
<name>A0A6L6PVQ0_9BURK</name>
<keyword evidence="1 3" id="KW-0378">Hydrolase</keyword>
<dbReference type="OrthoDB" id="9799989at2"/>
<gene>
    <name evidence="3" type="ORF">GM668_05920</name>
</gene>
<dbReference type="InterPro" id="IPR050266">
    <property type="entry name" value="AB_hydrolase_sf"/>
</dbReference>
<dbReference type="AlphaFoldDB" id="A0A6L6PVQ0"/>
<reference evidence="3 4" key="1">
    <citation type="submission" date="2019-11" db="EMBL/GenBank/DDBJ databases">
        <title>Type strains purchased from KCTC, JCM and DSMZ.</title>
        <authorList>
            <person name="Lu H."/>
        </authorList>
    </citation>
    <scope>NUCLEOTIDE SEQUENCE [LARGE SCALE GENOMIC DNA]</scope>
    <source>
        <strain evidence="3 4">KCTC 42409</strain>
    </source>
</reference>
<dbReference type="EMBL" id="WNLA01000002">
    <property type="protein sequence ID" value="MTW01623.1"/>
    <property type="molecule type" value="Genomic_DNA"/>
</dbReference>
<evidence type="ECO:0000256" key="1">
    <source>
        <dbReference type="ARBA" id="ARBA00022801"/>
    </source>
</evidence>
<dbReference type="InterPro" id="IPR000073">
    <property type="entry name" value="AB_hydrolase_1"/>
</dbReference>
<dbReference type="PANTHER" id="PTHR43798">
    <property type="entry name" value="MONOACYLGLYCEROL LIPASE"/>
    <property type="match status" value="1"/>
</dbReference>
<dbReference type="GO" id="GO:0016020">
    <property type="term" value="C:membrane"/>
    <property type="evidence" value="ECO:0007669"/>
    <property type="project" value="TreeGrafter"/>
</dbReference>
<dbReference type="InterPro" id="IPR029058">
    <property type="entry name" value="AB_hydrolase_fold"/>
</dbReference>